<dbReference type="EMBL" id="BAAAXZ010000102">
    <property type="protein sequence ID" value="GAA2929594.1"/>
    <property type="molecule type" value="Genomic_DNA"/>
</dbReference>
<accession>A0ABN3WWF8</accession>
<organism evidence="1 2">
    <name type="scientific">Streptomyces thioluteus</name>
    <dbReference type="NCBI Taxonomy" id="66431"/>
    <lineage>
        <taxon>Bacteria</taxon>
        <taxon>Bacillati</taxon>
        <taxon>Actinomycetota</taxon>
        <taxon>Actinomycetes</taxon>
        <taxon>Kitasatosporales</taxon>
        <taxon>Streptomycetaceae</taxon>
        <taxon>Streptomyces</taxon>
    </lineage>
</organism>
<keyword evidence="2" id="KW-1185">Reference proteome</keyword>
<proteinExistence type="predicted"/>
<gene>
    <name evidence="1" type="ORF">GCM10020221_26750</name>
</gene>
<reference evidence="1 2" key="1">
    <citation type="journal article" date="2019" name="Int. J. Syst. Evol. Microbiol.">
        <title>The Global Catalogue of Microorganisms (GCM) 10K type strain sequencing project: providing services to taxonomists for standard genome sequencing and annotation.</title>
        <authorList>
            <consortium name="The Broad Institute Genomics Platform"/>
            <consortium name="The Broad Institute Genome Sequencing Center for Infectious Disease"/>
            <person name="Wu L."/>
            <person name="Ma J."/>
        </authorList>
    </citation>
    <scope>NUCLEOTIDE SEQUENCE [LARGE SCALE GENOMIC DNA]</scope>
    <source>
        <strain evidence="1 2">JCM 4087</strain>
    </source>
</reference>
<evidence type="ECO:0000313" key="2">
    <source>
        <dbReference type="Proteomes" id="UP001501102"/>
    </source>
</evidence>
<comment type="caution">
    <text evidence="1">The sequence shown here is derived from an EMBL/GenBank/DDBJ whole genome shotgun (WGS) entry which is preliminary data.</text>
</comment>
<name>A0ABN3WWF8_STRTU</name>
<sequence>MRGMPLVVYVEDRNHGRMAKTLDDRKGTFLTLCEEAPAGSLMRCVQRRGDTMLNEIQLVQFVEELNGLPLEKRNSTVRKLAAAAEFAIASYGYLYFVGT</sequence>
<protein>
    <submittedName>
        <fullName evidence="1">Uncharacterized protein</fullName>
    </submittedName>
</protein>
<evidence type="ECO:0000313" key="1">
    <source>
        <dbReference type="EMBL" id="GAA2929594.1"/>
    </source>
</evidence>
<dbReference type="Proteomes" id="UP001501102">
    <property type="component" value="Unassembled WGS sequence"/>
</dbReference>